<evidence type="ECO:0000313" key="1">
    <source>
        <dbReference type="EMBL" id="QHT26393.1"/>
    </source>
</evidence>
<organism evidence="1">
    <name type="scientific">viral metagenome</name>
    <dbReference type="NCBI Taxonomy" id="1070528"/>
    <lineage>
        <taxon>unclassified sequences</taxon>
        <taxon>metagenomes</taxon>
        <taxon>organismal metagenomes</taxon>
    </lineage>
</organism>
<dbReference type="EMBL" id="MN739787">
    <property type="protein sequence ID" value="QHT26393.1"/>
    <property type="molecule type" value="Genomic_DNA"/>
</dbReference>
<dbReference type="AlphaFoldDB" id="A0A6C0EDC2"/>
<accession>A0A6C0EDC2</accession>
<proteinExistence type="predicted"/>
<name>A0A6C0EDC2_9ZZZZ</name>
<protein>
    <submittedName>
        <fullName evidence="1">Uncharacterized protein</fullName>
    </submittedName>
</protein>
<sequence>MPTKYSLKGCYVIITMTKRKSDDDILTEVKRIKNEYDNFISLMSTNFLCCYQCNSTECCHVNEFKFGIQMFKRMITNDIICNSNEKKDQYELLRKYVYSVLFVPRYVSMLNDIKSNKYHGQEQDVAQFREMMKENIWSEDLEHMYCQITWKSLLNAHKPLFWQNACHSINISVEFN</sequence>
<reference evidence="1" key="1">
    <citation type="journal article" date="2020" name="Nature">
        <title>Giant virus diversity and host interactions through global metagenomics.</title>
        <authorList>
            <person name="Schulz F."/>
            <person name="Roux S."/>
            <person name="Paez-Espino D."/>
            <person name="Jungbluth S."/>
            <person name="Walsh D.A."/>
            <person name="Denef V.J."/>
            <person name="McMahon K.D."/>
            <person name="Konstantinidis K.T."/>
            <person name="Eloe-Fadrosh E.A."/>
            <person name="Kyrpides N.C."/>
            <person name="Woyke T."/>
        </authorList>
    </citation>
    <scope>NUCLEOTIDE SEQUENCE</scope>
    <source>
        <strain evidence="1">GVMAG-M-3300023179-27</strain>
    </source>
</reference>